<dbReference type="Pfam" id="PF16679">
    <property type="entry name" value="CDT1_C"/>
    <property type="match status" value="1"/>
</dbReference>
<organism evidence="5 6">
    <name type="scientific">Dermatophagoides pteronyssinus</name>
    <name type="common">European house dust mite</name>
    <dbReference type="NCBI Taxonomy" id="6956"/>
    <lineage>
        <taxon>Eukaryota</taxon>
        <taxon>Metazoa</taxon>
        <taxon>Ecdysozoa</taxon>
        <taxon>Arthropoda</taxon>
        <taxon>Chelicerata</taxon>
        <taxon>Arachnida</taxon>
        <taxon>Acari</taxon>
        <taxon>Acariformes</taxon>
        <taxon>Sarcoptiformes</taxon>
        <taxon>Astigmata</taxon>
        <taxon>Psoroptidia</taxon>
        <taxon>Analgoidea</taxon>
        <taxon>Pyroglyphidae</taxon>
        <taxon>Dermatophagoidinae</taxon>
        <taxon>Dermatophagoides</taxon>
    </lineage>
</organism>
<evidence type="ECO:0000256" key="3">
    <source>
        <dbReference type="SAM" id="MobiDB-lite"/>
    </source>
</evidence>
<feature type="region of interest" description="Disordered" evidence="3">
    <location>
        <begin position="207"/>
        <end position="226"/>
    </location>
</feature>
<feature type="compositionally biased region" description="Low complexity" evidence="3">
    <location>
        <begin position="208"/>
        <end position="221"/>
    </location>
</feature>
<sequence length="630" mass="71849">MATNSVETNQRNITEFFPTISNSSKQRKSVKSSSINQEKSNNVQEIISLKKPTPKRRAAAASNVTTKSVPASKKLKSSTTKNVSTKTETKMVRRGRCPIDYGPAAAIRKLDFKDCIESNSSDQNNNDNSSSESFGDFLKSKGLQSITKCESSSKDEKPLMKADDIKQRLQSCNNLSKLKEQLVNINNCSEKIRKFKEMKIKYQQNLNNASSSNAKSSPIKSSPRKTFGSPIKPIIATTSSSQMIKPRNLFQSPLKTPTKNSASVDETDLELPLPIAFKRLVDMFKIIDYNSWRMFKRQEVCTFDKMKQCIEHSTHRTFTLDSMLKILTVLKQNPKFRLTWEMYAGQLNLVLTPIYRDDNLKCLNSIGTLLEREKEFYRLLLELTRVEHLKFLSQMKLNLDANDHIYRWHPMFALDSVSDIKPDYTLLPMKPKIGKNSSATTTNKKSTTILDYFGPKTDSVAKIVDNNNDNNSDTNGNKDGDTPLHTNKIQSGLLKGISADLLNKVRAKEAAKLARLMRRPPEIDREIRTLSNLMDISRIIYDCFVGSLWQRSIEKDDLIERISTSVPMSALESRRHLEYLSRFELDAVGSKWIKIIQLQNSKQYVQIDCRYSIAELCSAFRRQMQKLQPN</sequence>
<feature type="compositionally biased region" description="Low complexity" evidence="3">
    <location>
        <begin position="465"/>
        <end position="475"/>
    </location>
</feature>
<dbReference type="InterPro" id="IPR014939">
    <property type="entry name" value="CDT1_Gemini-bd-like"/>
</dbReference>
<dbReference type="PANTHER" id="PTHR28637:SF1">
    <property type="entry name" value="DNA REPLICATION FACTOR CDT1"/>
    <property type="match status" value="1"/>
</dbReference>
<dbReference type="Proteomes" id="UP000887458">
    <property type="component" value="Unassembled WGS sequence"/>
</dbReference>
<dbReference type="InterPro" id="IPR038090">
    <property type="entry name" value="Cdt1_C_WH_dom_sf"/>
</dbReference>
<dbReference type="SMART" id="SM01075">
    <property type="entry name" value="CDT1"/>
    <property type="match status" value="1"/>
</dbReference>
<accession>A0ABQ8JSC0</accession>
<dbReference type="InterPro" id="IPR045173">
    <property type="entry name" value="Cdt1"/>
</dbReference>
<protein>
    <submittedName>
        <fullName evidence="5">Replication licensing factor Cdt1</fullName>
    </submittedName>
</protein>
<reference evidence="5 6" key="2">
    <citation type="journal article" date="2022" name="Mol. Biol. Evol.">
        <title>Comparative Genomics Reveals Insights into the Divergent Evolution of Astigmatic Mites and Household Pest Adaptations.</title>
        <authorList>
            <person name="Xiong Q."/>
            <person name="Wan A.T."/>
            <person name="Liu X."/>
            <person name="Fung C.S."/>
            <person name="Xiao X."/>
            <person name="Malainual N."/>
            <person name="Hou J."/>
            <person name="Wang L."/>
            <person name="Wang M."/>
            <person name="Yang K.Y."/>
            <person name="Cui Y."/>
            <person name="Leung E.L."/>
            <person name="Nong W."/>
            <person name="Shin S.K."/>
            <person name="Au S.W."/>
            <person name="Jeong K.Y."/>
            <person name="Chew F.T."/>
            <person name="Hui J.H."/>
            <person name="Leung T.F."/>
            <person name="Tungtrongchitr A."/>
            <person name="Zhong N."/>
            <person name="Liu Z."/>
            <person name="Tsui S.K."/>
        </authorList>
    </citation>
    <scope>NUCLEOTIDE SEQUENCE [LARGE SCALE GENOMIC DNA]</scope>
    <source>
        <strain evidence="5">Derp</strain>
    </source>
</reference>
<evidence type="ECO:0000313" key="6">
    <source>
        <dbReference type="Proteomes" id="UP000887458"/>
    </source>
</evidence>
<feature type="domain" description="CDT1 Geminin-binding" evidence="4">
    <location>
        <begin position="273"/>
        <end position="429"/>
    </location>
</feature>
<feature type="compositionally biased region" description="Low complexity" evidence="3">
    <location>
        <begin position="77"/>
        <end position="86"/>
    </location>
</feature>
<gene>
    <name evidence="5" type="primary">CDT1_2</name>
    <name evidence="5" type="ORF">DERP_013417</name>
</gene>
<reference evidence="5 6" key="1">
    <citation type="journal article" date="2018" name="J. Allergy Clin. Immunol.">
        <title>High-quality assembly of Dermatophagoides pteronyssinus genome and transcriptome reveals a wide range of novel allergens.</title>
        <authorList>
            <person name="Liu X.Y."/>
            <person name="Yang K.Y."/>
            <person name="Wang M.Q."/>
            <person name="Kwok J.S."/>
            <person name="Zeng X."/>
            <person name="Yang Z."/>
            <person name="Xiao X.J."/>
            <person name="Lau C.P."/>
            <person name="Li Y."/>
            <person name="Huang Z.M."/>
            <person name="Ba J.G."/>
            <person name="Yim A.K."/>
            <person name="Ouyang C.Y."/>
            <person name="Ngai S.M."/>
            <person name="Chan T.F."/>
            <person name="Leung E.L."/>
            <person name="Liu L."/>
            <person name="Liu Z.G."/>
            <person name="Tsui S.K."/>
        </authorList>
    </citation>
    <scope>NUCLEOTIDE SEQUENCE [LARGE SCALE GENOMIC DNA]</scope>
    <source>
        <strain evidence="5">Derp</strain>
    </source>
</reference>
<dbReference type="Gene3D" id="1.10.10.1420">
    <property type="entry name" value="DNA replication factor Cdt1, C-terminal WH domain"/>
    <property type="match status" value="1"/>
</dbReference>
<comment type="similarity">
    <text evidence="1">Belongs to the Cdt1 family.</text>
</comment>
<evidence type="ECO:0000313" key="5">
    <source>
        <dbReference type="EMBL" id="KAH9425186.1"/>
    </source>
</evidence>
<dbReference type="Pfam" id="PF08839">
    <property type="entry name" value="CDT1"/>
    <property type="match status" value="1"/>
</dbReference>
<dbReference type="EMBL" id="NJHN03000021">
    <property type="protein sequence ID" value="KAH9425186.1"/>
    <property type="molecule type" value="Genomic_DNA"/>
</dbReference>
<proteinExistence type="inferred from homology"/>
<dbReference type="InterPro" id="IPR036390">
    <property type="entry name" value="WH_DNA-bd_sf"/>
</dbReference>
<dbReference type="InterPro" id="IPR032054">
    <property type="entry name" value="Cdt1_C"/>
</dbReference>
<evidence type="ECO:0000256" key="1">
    <source>
        <dbReference type="ARBA" id="ARBA00008356"/>
    </source>
</evidence>
<comment type="caution">
    <text evidence="5">The sequence shown here is derived from an EMBL/GenBank/DDBJ whole genome shotgun (WGS) entry which is preliminary data.</text>
</comment>
<feature type="compositionally biased region" description="Polar residues" evidence="3">
    <location>
        <begin position="35"/>
        <end position="45"/>
    </location>
</feature>
<evidence type="ECO:0000259" key="4">
    <source>
        <dbReference type="SMART" id="SM01075"/>
    </source>
</evidence>
<dbReference type="PANTHER" id="PTHR28637">
    <property type="entry name" value="DNA REPLICATION FACTOR CDT1"/>
    <property type="match status" value="1"/>
</dbReference>
<evidence type="ECO:0000256" key="2">
    <source>
        <dbReference type="ARBA" id="ARBA00023306"/>
    </source>
</evidence>
<feature type="region of interest" description="Disordered" evidence="3">
    <location>
        <begin position="464"/>
        <end position="485"/>
    </location>
</feature>
<feature type="region of interest" description="Disordered" evidence="3">
    <location>
        <begin position="17"/>
        <end position="90"/>
    </location>
</feature>
<keyword evidence="6" id="KW-1185">Reference proteome</keyword>
<dbReference type="SUPFAM" id="SSF46785">
    <property type="entry name" value="Winged helix' DNA-binding domain"/>
    <property type="match status" value="1"/>
</dbReference>
<keyword evidence="2" id="KW-0131">Cell cycle</keyword>
<name>A0ABQ8JSC0_DERPT</name>